<protein>
    <submittedName>
        <fullName evidence="1">Uncharacterized protein</fullName>
    </submittedName>
</protein>
<name>A0ACC2HBT6_DALPE</name>
<reference evidence="1" key="1">
    <citation type="submission" date="2021-05" db="EMBL/GenBank/DDBJ databases">
        <authorList>
            <person name="Pan Q."/>
            <person name="Jouanno E."/>
            <person name="Zahm M."/>
            <person name="Klopp C."/>
            <person name="Cabau C."/>
            <person name="Louis A."/>
            <person name="Berthelot C."/>
            <person name="Parey E."/>
            <person name="Roest Crollius H."/>
            <person name="Montfort J."/>
            <person name="Robinson-Rechavi M."/>
            <person name="Bouchez O."/>
            <person name="Lampietro C."/>
            <person name="Lopez Roques C."/>
            <person name="Donnadieu C."/>
            <person name="Postlethwait J."/>
            <person name="Bobe J."/>
            <person name="Dillon D."/>
            <person name="Chandos A."/>
            <person name="von Hippel F."/>
            <person name="Guiguen Y."/>
        </authorList>
    </citation>
    <scope>NUCLEOTIDE SEQUENCE</scope>
    <source>
        <strain evidence="1">YG-Jan2019</strain>
    </source>
</reference>
<proteinExistence type="predicted"/>
<accession>A0ACC2HBT6</accession>
<gene>
    <name evidence="1" type="ORF">DPEC_G00051960</name>
</gene>
<organism evidence="1 2">
    <name type="scientific">Dallia pectoralis</name>
    <name type="common">Alaska blackfish</name>
    <dbReference type="NCBI Taxonomy" id="75939"/>
    <lineage>
        <taxon>Eukaryota</taxon>
        <taxon>Metazoa</taxon>
        <taxon>Chordata</taxon>
        <taxon>Craniata</taxon>
        <taxon>Vertebrata</taxon>
        <taxon>Euteleostomi</taxon>
        <taxon>Actinopterygii</taxon>
        <taxon>Neopterygii</taxon>
        <taxon>Teleostei</taxon>
        <taxon>Protacanthopterygii</taxon>
        <taxon>Esociformes</taxon>
        <taxon>Umbridae</taxon>
        <taxon>Dallia</taxon>
    </lineage>
</organism>
<dbReference type="EMBL" id="CM055731">
    <property type="protein sequence ID" value="KAJ8013312.1"/>
    <property type="molecule type" value="Genomic_DNA"/>
</dbReference>
<evidence type="ECO:0000313" key="1">
    <source>
        <dbReference type="EMBL" id="KAJ8013312.1"/>
    </source>
</evidence>
<dbReference type="Proteomes" id="UP001157502">
    <property type="component" value="Chromosome 4"/>
</dbReference>
<sequence length="274" mass="31123">MFRKLKNAFRPHGTGTPDRSPQSELDYHSACTVKLVRSTSMLMVGQRSQSSITSTLRRSKSSVSVESTTALYYYRRQEDRMWFYSQNQNCLEYLEELVALRREYTKSVNILKSNEMKTTISAKKNNAPTRPTTKEAHFRGQPSSTKPSAPPIPNEEDTLDFFDAVIASCEPERRHKSHVDDGHADVDFIVATSSSEHDLHSNWVMRVPRCPSDASKPKDPDTVGHRGNKTTQKNSGNGTTSSRRLLQRNPIHLPKVVESAFQTLRFKPKLKKKV</sequence>
<comment type="caution">
    <text evidence="1">The sequence shown here is derived from an EMBL/GenBank/DDBJ whole genome shotgun (WGS) entry which is preliminary data.</text>
</comment>
<keyword evidence="2" id="KW-1185">Reference proteome</keyword>
<evidence type="ECO:0000313" key="2">
    <source>
        <dbReference type="Proteomes" id="UP001157502"/>
    </source>
</evidence>